<dbReference type="PANTHER" id="PTHR37535:SF3">
    <property type="entry name" value="FLUG DOMAIN-CONTAINING PROTEIN"/>
    <property type="match status" value="1"/>
</dbReference>
<reference evidence="2 3" key="1">
    <citation type="journal article" date="2016" name="Sci. Rep.">
        <title>Peltaster fructicola genome reveals evolution from an invasive phytopathogen to an ectophytic parasite.</title>
        <authorList>
            <person name="Xu C."/>
            <person name="Chen H."/>
            <person name="Gleason M.L."/>
            <person name="Xu J.R."/>
            <person name="Liu H."/>
            <person name="Zhang R."/>
            <person name="Sun G."/>
        </authorList>
    </citation>
    <scope>NUCLEOTIDE SEQUENCE [LARGE SCALE GENOMIC DNA]</scope>
    <source>
        <strain evidence="2 3">LNHT1506</strain>
    </source>
</reference>
<feature type="compositionally biased region" description="Low complexity" evidence="1">
    <location>
        <begin position="23"/>
        <end position="34"/>
    </location>
</feature>
<feature type="compositionally biased region" description="Polar residues" evidence="1">
    <location>
        <begin position="1"/>
        <end position="12"/>
    </location>
</feature>
<keyword evidence="3" id="KW-1185">Reference proteome</keyword>
<dbReference type="PANTHER" id="PTHR37535">
    <property type="entry name" value="FLUG DOMAIN PROTEIN"/>
    <property type="match status" value="1"/>
</dbReference>
<name>A0A6H0Y1D0_9PEZI</name>
<organism evidence="2 3">
    <name type="scientific">Peltaster fructicola</name>
    <dbReference type="NCBI Taxonomy" id="286661"/>
    <lineage>
        <taxon>Eukaryota</taxon>
        <taxon>Fungi</taxon>
        <taxon>Dikarya</taxon>
        <taxon>Ascomycota</taxon>
        <taxon>Pezizomycotina</taxon>
        <taxon>Dothideomycetes</taxon>
        <taxon>Dothideomycetes incertae sedis</taxon>
        <taxon>Peltaster</taxon>
    </lineage>
</organism>
<evidence type="ECO:0000256" key="1">
    <source>
        <dbReference type="SAM" id="MobiDB-lite"/>
    </source>
</evidence>
<sequence length="716" mass="81072">MLCISQHNSLPARSSFDDAESTSNNDFESSGNDSESSDNDSESFPQRSDLSSNIAGDGSIAAIGHGIDCLTTSALREVDGTYADVDDEERRQAQQDLLELKNHGEHTRPMKHSTRMGIELMVKKWSRYCSLFQFDPLVALSKADSTFIKGFFKGIDRKGRVGRTTLFQYLRVLKQYYQKVARRPMKAKTVKDVQMFFEELCQHKELGTFKEKTVVTGLDFRRMQHFLYKKDTAWYQTGRERVSIGLLITIHAFSGLRPNTTTKTSKEKHDAATTLTYGNFALKLVRADDGRSRFVLEALFDKFKGQRAQRKLFRWFDQSDVFICPVAQFIALAIHDNAFCIERLNDAKSLLSLRVPEGQTVLTIHTKSPCKTGGTKTSIWKRAVLNVVDGVASSAVRRQLAGHTADDIFGKHYIDQCINLDIASLMLGNTCEDELMSDLRHLTRDADPRANQILAKEDIINEPTVICLTQRCDELSEALKSTYLLINNAPKDDPVLQQYQECRRQLRALKARISRQLLTSRRDQFFEDKSRAIIHAQLDGTESIVSTQLELSRTLANLSPEQVFFSALPDDMSVIIGPNSDNRAKVMQVLVDMCARTEQRRGRPSDVCAAFQPTASTSLPKEEVTESKIVPVILHNLQCVFCVGDETLSERQRWKRFVRPQILWDHVSRMHLKTIDAKQAIACAHPACKERVLVLSNLQHLLSHSQKEHGVRLQKG</sequence>
<evidence type="ECO:0000313" key="2">
    <source>
        <dbReference type="EMBL" id="QIX00731.1"/>
    </source>
</evidence>
<evidence type="ECO:0000313" key="3">
    <source>
        <dbReference type="Proteomes" id="UP000503462"/>
    </source>
</evidence>
<feature type="region of interest" description="Disordered" evidence="1">
    <location>
        <begin position="1"/>
        <end position="51"/>
    </location>
</feature>
<dbReference type="OrthoDB" id="3943644at2759"/>
<dbReference type="Proteomes" id="UP000503462">
    <property type="component" value="Chromosome 4"/>
</dbReference>
<accession>A0A6H0Y1D0</accession>
<dbReference type="AlphaFoldDB" id="A0A6H0Y1D0"/>
<proteinExistence type="predicted"/>
<gene>
    <name evidence="2" type="ORF">AMS68_006248</name>
</gene>
<protein>
    <recommendedName>
        <fullName evidence="4">C2H2-type domain-containing protein</fullName>
    </recommendedName>
</protein>
<dbReference type="InterPro" id="IPR021842">
    <property type="entry name" value="DUF3435"/>
</dbReference>
<dbReference type="Pfam" id="PF11917">
    <property type="entry name" value="DUF3435"/>
    <property type="match status" value="2"/>
</dbReference>
<dbReference type="EMBL" id="CP051142">
    <property type="protein sequence ID" value="QIX00731.1"/>
    <property type="molecule type" value="Genomic_DNA"/>
</dbReference>
<evidence type="ECO:0008006" key="4">
    <source>
        <dbReference type="Google" id="ProtNLM"/>
    </source>
</evidence>